<evidence type="ECO:0000256" key="2">
    <source>
        <dbReference type="SAM" id="Phobius"/>
    </source>
</evidence>
<dbReference type="EMBL" id="ML977576">
    <property type="protein sequence ID" value="KAF2002719.1"/>
    <property type="molecule type" value="Genomic_DNA"/>
</dbReference>
<feature type="region of interest" description="Disordered" evidence="1">
    <location>
        <begin position="169"/>
        <end position="197"/>
    </location>
</feature>
<dbReference type="OrthoDB" id="5417135at2759"/>
<keyword evidence="2" id="KW-0472">Membrane</keyword>
<dbReference type="PANTHER" id="PTHR42088:SF1">
    <property type="entry name" value="YALI0F10131P"/>
    <property type="match status" value="1"/>
</dbReference>
<organism evidence="3 4">
    <name type="scientific">Amniculicola lignicola CBS 123094</name>
    <dbReference type="NCBI Taxonomy" id="1392246"/>
    <lineage>
        <taxon>Eukaryota</taxon>
        <taxon>Fungi</taxon>
        <taxon>Dikarya</taxon>
        <taxon>Ascomycota</taxon>
        <taxon>Pezizomycotina</taxon>
        <taxon>Dothideomycetes</taxon>
        <taxon>Pleosporomycetidae</taxon>
        <taxon>Pleosporales</taxon>
        <taxon>Amniculicolaceae</taxon>
        <taxon>Amniculicola</taxon>
    </lineage>
</organism>
<evidence type="ECO:0000256" key="1">
    <source>
        <dbReference type="SAM" id="MobiDB-lite"/>
    </source>
</evidence>
<accession>A0A6A5WPM6</accession>
<evidence type="ECO:0000313" key="4">
    <source>
        <dbReference type="Proteomes" id="UP000799779"/>
    </source>
</evidence>
<dbReference type="PANTHER" id="PTHR42088">
    <property type="entry name" value="YALI0F10131P"/>
    <property type="match status" value="1"/>
</dbReference>
<protein>
    <submittedName>
        <fullName evidence="3">Uncharacterized protein</fullName>
    </submittedName>
</protein>
<feature type="compositionally biased region" description="Pro residues" evidence="1">
    <location>
        <begin position="267"/>
        <end position="279"/>
    </location>
</feature>
<gene>
    <name evidence="3" type="ORF">P154DRAFT_430377</name>
</gene>
<evidence type="ECO:0000313" key="3">
    <source>
        <dbReference type="EMBL" id="KAF2002719.1"/>
    </source>
</evidence>
<feature type="transmembrane region" description="Helical" evidence="2">
    <location>
        <begin position="43"/>
        <end position="63"/>
    </location>
</feature>
<feature type="compositionally biased region" description="Low complexity" evidence="1">
    <location>
        <begin position="479"/>
        <end position="492"/>
    </location>
</feature>
<feature type="compositionally biased region" description="Pro residues" evidence="1">
    <location>
        <begin position="244"/>
        <end position="256"/>
    </location>
</feature>
<feature type="compositionally biased region" description="Polar residues" evidence="1">
    <location>
        <begin position="613"/>
        <end position="632"/>
    </location>
</feature>
<reference evidence="3" key="1">
    <citation type="journal article" date="2020" name="Stud. Mycol.">
        <title>101 Dothideomycetes genomes: a test case for predicting lifestyles and emergence of pathogens.</title>
        <authorList>
            <person name="Haridas S."/>
            <person name="Albert R."/>
            <person name="Binder M."/>
            <person name="Bloem J."/>
            <person name="Labutti K."/>
            <person name="Salamov A."/>
            <person name="Andreopoulos B."/>
            <person name="Baker S."/>
            <person name="Barry K."/>
            <person name="Bills G."/>
            <person name="Bluhm B."/>
            <person name="Cannon C."/>
            <person name="Castanera R."/>
            <person name="Culley D."/>
            <person name="Daum C."/>
            <person name="Ezra D."/>
            <person name="Gonzalez J."/>
            <person name="Henrissat B."/>
            <person name="Kuo A."/>
            <person name="Liang C."/>
            <person name="Lipzen A."/>
            <person name="Lutzoni F."/>
            <person name="Magnuson J."/>
            <person name="Mondo S."/>
            <person name="Nolan M."/>
            <person name="Ohm R."/>
            <person name="Pangilinan J."/>
            <person name="Park H.-J."/>
            <person name="Ramirez L."/>
            <person name="Alfaro M."/>
            <person name="Sun H."/>
            <person name="Tritt A."/>
            <person name="Yoshinaga Y."/>
            <person name="Zwiers L.-H."/>
            <person name="Turgeon B."/>
            <person name="Goodwin S."/>
            <person name="Spatafora J."/>
            <person name="Crous P."/>
            <person name="Grigoriev I."/>
        </authorList>
    </citation>
    <scope>NUCLEOTIDE SEQUENCE</scope>
    <source>
        <strain evidence="3">CBS 123094</strain>
    </source>
</reference>
<dbReference type="AlphaFoldDB" id="A0A6A5WPM6"/>
<keyword evidence="2" id="KW-1133">Transmembrane helix</keyword>
<keyword evidence="4" id="KW-1185">Reference proteome</keyword>
<dbReference type="Proteomes" id="UP000799779">
    <property type="component" value="Unassembled WGS sequence"/>
</dbReference>
<feature type="compositionally biased region" description="Polar residues" evidence="1">
    <location>
        <begin position="296"/>
        <end position="316"/>
    </location>
</feature>
<keyword evidence="2" id="KW-0812">Transmembrane</keyword>
<feature type="region of interest" description="Disordered" evidence="1">
    <location>
        <begin position="371"/>
        <end position="390"/>
    </location>
</feature>
<feature type="region of interest" description="Disordered" evidence="1">
    <location>
        <begin position="453"/>
        <end position="518"/>
    </location>
</feature>
<proteinExistence type="predicted"/>
<name>A0A6A5WPM6_9PLEO</name>
<feature type="region of interest" description="Disordered" evidence="1">
    <location>
        <begin position="230"/>
        <end position="365"/>
    </location>
</feature>
<feature type="region of interest" description="Disordered" evidence="1">
    <location>
        <begin position="603"/>
        <end position="637"/>
    </location>
</feature>
<sequence length="671" mass="72528">MASFGKPSVTLLEGRSPVRLVPRASCTNDSDPGCTKPTTTPTLAIALAVAVPVVIAAAVLFYLHRRHVRKLKQEDKDDKYKSLDFGMDGAGPRNKKGKPEMILTDAEKSIRGHRGASLDMNTIASPYIMPAGLHGSRESFHSMSRSAHDPHDPYGPVAFLKDTESIRSGRTGAFRNDNASVYTGSSGGSGRNRMGDGLLKNAQRMSQSFPPRGESRSPQDLGKEIQIPQPAALPNSNLGRPIDGPLPPPPPPPVPIQPDSGYAPFKPMSPPSPPTPLQPSLPAVQVLKSTTPPPRIQSQEAFVGNQNTQSFMSDSSYGEGLKVTPPSPPRQQNRARSESGPVPFAPEPVRPQQGLGLGVEDFNQNTNRLSMSIRPLPSQGDDPNEDPEQRANRIRSFYKEYFDDSKPEPVGQPTYDAYYEDYGSEYLDGAVFDPQTGNFVVARPTAPYAEPVTRRAMTPPPRAPPRFRSGTLTGPGPRGPMSGRSSASSSRFMPPPRGMSSMSGRIPAPRKAMPPPSVLNSLPTPAMLKEDSMMINPIDFAPPVSYRERQNGIRPDSPLGAPRPYSPAVRPHTPLISPFEELPVMPSPHLLRKSGTFTALDFAPPPRFRDPGSNASDAGSIRSNRSGISTTGRMAIRNGAYRVSKIPKEMVGTRDDITTSLRPQMSLVAPA</sequence>